<evidence type="ECO:0000256" key="2">
    <source>
        <dbReference type="SAM" id="Phobius"/>
    </source>
</evidence>
<accession>A0ABT1HUB4</accession>
<feature type="transmembrane region" description="Helical" evidence="2">
    <location>
        <begin position="76"/>
        <end position="98"/>
    </location>
</feature>
<sequence>MTGGEEAAEPRGSTAPAVSTVSTQDSSVGVGRRVRAEHWIVLAVVFGGFLLPIVGWLAGVVALWARRSWDLRAKLVGTFVWPLTALLVAGISGVWYWVLFPLRAPLSSVGTSIFLLVPQSWLVALLLVGRWLLDRARPASATATRAPGSAHAR</sequence>
<keyword evidence="2" id="KW-0812">Transmembrane</keyword>
<keyword evidence="4" id="KW-1185">Reference proteome</keyword>
<feature type="region of interest" description="Disordered" evidence="1">
    <location>
        <begin position="1"/>
        <end position="20"/>
    </location>
</feature>
<feature type="transmembrane region" description="Helical" evidence="2">
    <location>
        <begin position="104"/>
        <end position="128"/>
    </location>
</feature>
<keyword evidence="2" id="KW-1133">Transmembrane helix</keyword>
<evidence type="ECO:0000313" key="4">
    <source>
        <dbReference type="Proteomes" id="UP001205311"/>
    </source>
</evidence>
<gene>
    <name evidence="3" type="ORF">LX15_002812</name>
</gene>
<dbReference type="Proteomes" id="UP001205311">
    <property type="component" value="Unassembled WGS sequence"/>
</dbReference>
<name>A0ABT1HUB4_STRSD</name>
<organism evidence="3 4">
    <name type="scientific">Streptoalloteichus tenebrarius (strain ATCC 17920 / DSM 40477 / JCM 4838 / CBS 697.72 / NBRC 16177 / NCIMB 11028 / NRRL B-12390 / A12253. 1 / ISP 5477)</name>
    <name type="common">Streptomyces tenebrarius</name>
    <dbReference type="NCBI Taxonomy" id="1933"/>
    <lineage>
        <taxon>Bacteria</taxon>
        <taxon>Bacillati</taxon>
        <taxon>Actinomycetota</taxon>
        <taxon>Actinomycetes</taxon>
        <taxon>Pseudonocardiales</taxon>
        <taxon>Pseudonocardiaceae</taxon>
        <taxon>Streptoalloteichus</taxon>
    </lineage>
</organism>
<dbReference type="EMBL" id="JAMTCP010000013">
    <property type="protein sequence ID" value="MCP2259111.1"/>
    <property type="molecule type" value="Genomic_DNA"/>
</dbReference>
<proteinExistence type="predicted"/>
<evidence type="ECO:0000313" key="3">
    <source>
        <dbReference type="EMBL" id="MCP2259111.1"/>
    </source>
</evidence>
<reference evidence="3 4" key="1">
    <citation type="submission" date="2022-06" db="EMBL/GenBank/DDBJ databases">
        <title>Genomic Encyclopedia of Archaeal and Bacterial Type Strains, Phase II (KMG-II): from individual species to whole genera.</title>
        <authorList>
            <person name="Goeker M."/>
        </authorList>
    </citation>
    <scope>NUCLEOTIDE SEQUENCE [LARGE SCALE GENOMIC DNA]</scope>
    <source>
        <strain evidence="3 4">DSM 40477</strain>
    </source>
</reference>
<keyword evidence="2" id="KW-0472">Membrane</keyword>
<comment type="caution">
    <text evidence="3">The sequence shown here is derived from an EMBL/GenBank/DDBJ whole genome shotgun (WGS) entry which is preliminary data.</text>
</comment>
<evidence type="ECO:0008006" key="5">
    <source>
        <dbReference type="Google" id="ProtNLM"/>
    </source>
</evidence>
<feature type="transmembrane region" description="Helical" evidence="2">
    <location>
        <begin position="39"/>
        <end position="64"/>
    </location>
</feature>
<protein>
    <recommendedName>
        <fullName evidence="5">Integral membrane protein</fullName>
    </recommendedName>
</protein>
<dbReference type="RefSeq" id="WP_253670021.1">
    <property type="nucleotide sequence ID" value="NZ_JAMTCP010000013.1"/>
</dbReference>
<evidence type="ECO:0000256" key="1">
    <source>
        <dbReference type="SAM" id="MobiDB-lite"/>
    </source>
</evidence>